<feature type="region of interest" description="Disordered" evidence="12">
    <location>
        <begin position="1"/>
        <end position="76"/>
    </location>
</feature>
<keyword evidence="15" id="KW-1185">Reference proteome</keyword>
<evidence type="ECO:0000256" key="3">
    <source>
        <dbReference type="ARBA" id="ARBA00022485"/>
    </source>
</evidence>
<evidence type="ECO:0000256" key="10">
    <source>
        <dbReference type="ARBA" id="ARBA00023163"/>
    </source>
</evidence>
<evidence type="ECO:0000256" key="11">
    <source>
        <dbReference type="HAMAP-Rule" id="MF_01479"/>
    </source>
</evidence>
<reference evidence="14 15" key="1">
    <citation type="submission" date="2017-11" db="EMBL/GenBank/DDBJ databases">
        <title>Genomic Encyclopedia of Archaeal and Bacterial Type Strains, Phase II (KMG-II): From Individual Species to Whole Genera.</title>
        <authorList>
            <person name="Goeker M."/>
        </authorList>
    </citation>
    <scope>NUCLEOTIDE SEQUENCE [LARGE SCALE GENOMIC DNA]</scope>
    <source>
        <strain evidence="14 15">DSM 27763</strain>
    </source>
</reference>
<evidence type="ECO:0000256" key="12">
    <source>
        <dbReference type="SAM" id="MobiDB-lite"/>
    </source>
</evidence>
<dbReference type="RefSeq" id="WP_425437702.1">
    <property type="nucleotide sequence ID" value="NZ_PGEZ01000001.1"/>
</dbReference>
<evidence type="ECO:0000256" key="4">
    <source>
        <dbReference type="ARBA" id="ARBA00022723"/>
    </source>
</evidence>
<evidence type="ECO:0000313" key="15">
    <source>
        <dbReference type="Proteomes" id="UP000230842"/>
    </source>
</evidence>
<evidence type="ECO:0000256" key="6">
    <source>
        <dbReference type="ARBA" id="ARBA00023014"/>
    </source>
</evidence>
<evidence type="ECO:0000256" key="5">
    <source>
        <dbReference type="ARBA" id="ARBA00023004"/>
    </source>
</evidence>
<evidence type="ECO:0000313" key="14">
    <source>
        <dbReference type="EMBL" id="PJJ57362.1"/>
    </source>
</evidence>
<comment type="cofactor">
    <cofactor evidence="11">
        <name>[4Fe-4S] cluster</name>
        <dbReference type="ChEBI" id="CHEBI:49883"/>
    </cofactor>
    <text evidence="11">Binds 1 [4Fe-4S] cluster per subunit. Following nitrosylation of the [4Fe-4S] cluster binds 1 [4Fe-8(NO)] cluster per subunit.</text>
</comment>
<dbReference type="Proteomes" id="UP000230842">
    <property type="component" value="Unassembled WGS sequence"/>
</dbReference>
<sequence length="165" mass="17337">MMERHGTGRAVCRKASMDHSSPPAGGTAVSSTTGAGSVRLTPWPTALRTARSRPPALRGGGSPRSGRPADLAGLGAGLDRARLTGGPDIRQVPCHSRDPDFFFSETPDGVEAAKAVCLECPVRRECLAGALERAEPWGVWGGELFSSGVVIPRKRPRGRPRKSSA</sequence>
<evidence type="ECO:0000256" key="9">
    <source>
        <dbReference type="ARBA" id="ARBA00023157"/>
    </source>
</evidence>
<feature type="binding site" evidence="11">
    <location>
        <position position="120"/>
    </location>
    <ligand>
        <name>[4Fe-4S] cluster</name>
        <dbReference type="ChEBI" id="CHEBI:49883"/>
    </ligand>
</feature>
<feature type="domain" description="4Fe-4S Wbl-type" evidence="13">
    <location>
        <begin position="93"/>
        <end position="150"/>
    </location>
</feature>
<feature type="binding site" evidence="11">
    <location>
        <position position="126"/>
    </location>
    <ligand>
        <name>[4Fe-4S] cluster</name>
        <dbReference type="ChEBI" id="CHEBI:49883"/>
    </ligand>
</feature>
<dbReference type="GO" id="GO:0047134">
    <property type="term" value="F:protein-disulfide reductase [NAD(P)H] activity"/>
    <property type="evidence" value="ECO:0007669"/>
    <property type="project" value="TreeGrafter"/>
</dbReference>
<dbReference type="InterPro" id="IPR034768">
    <property type="entry name" value="4FE4S_WBL"/>
</dbReference>
<evidence type="ECO:0000256" key="7">
    <source>
        <dbReference type="ARBA" id="ARBA00023015"/>
    </source>
</evidence>
<dbReference type="PANTHER" id="PTHR38839">
    <property type="entry name" value="TRANSCRIPTIONAL REGULATOR WHID-RELATED"/>
    <property type="match status" value="1"/>
</dbReference>
<dbReference type="GO" id="GO:0005737">
    <property type="term" value="C:cytoplasm"/>
    <property type="evidence" value="ECO:0007669"/>
    <property type="project" value="UniProtKB-SubCell"/>
</dbReference>
<evidence type="ECO:0000256" key="8">
    <source>
        <dbReference type="ARBA" id="ARBA00023125"/>
    </source>
</evidence>
<dbReference type="GO" id="GO:0045892">
    <property type="term" value="P:negative regulation of DNA-templated transcription"/>
    <property type="evidence" value="ECO:0007669"/>
    <property type="project" value="TreeGrafter"/>
</dbReference>
<feature type="binding site" evidence="11">
    <location>
        <position position="117"/>
    </location>
    <ligand>
        <name>[4Fe-4S] cluster</name>
        <dbReference type="ChEBI" id="CHEBI:49883"/>
    </ligand>
</feature>
<dbReference type="GO" id="GO:0051539">
    <property type="term" value="F:4 iron, 4 sulfur cluster binding"/>
    <property type="evidence" value="ECO:0007669"/>
    <property type="project" value="UniProtKB-UniRule"/>
</dbReference>
<feature type="compositionally biased region" description="Low complexity" evidence="12">
    <location>
        <begin position="24"/>
        <end position="38"/>
    </location>
</feature>
<keyword evidence="4 11" id="KW-0479">Metal-binding</keyword>
<comment type="function">
    <text evidence="11">Acts as a transcriptional regulator. Probably redox-responsive. The apo- but not holo-form probably binds DNA.</text>
</comment>
<dbReference type="GO" id="GO:0045454">
    <property type="term" value="P:cell redox homeostasis"/>
    <property type="evidence" value="ECO:0007669"/>
    <property type="project" value="TreeGrafter"/>
</dbReference>
<keyword evidence="7 11" id="KW-0805">Transcription regulation</keyword>
<dbReference type="GO" id="GO:0046872">
    <property type="term" value="F:metal ion binding"/>
    <property type="evidence" value="ECO:0007669"/>
    <property type="project" value="UniProtKB-KW"/>
</dbReference>
<dbReference type="EMBL" id="PGEZ01000001">
    <property type="protein sequence ID" value="PJJ57362.1"/>
    <property type="molecule type" value="Genomic_DNA"/>
</dbReference>
<gene>
    <name evidence="11" type="primary">whiB</name>
    <name evidence="14" type="ORF">CLV56_1590</name>
</gene>
<keyword evidence="10 11" id="KW-0804">Transcription</keyword>
<dbReference type="AlphaFoldDB" id="A0A2M9BHE8"/>
<protein>
    <recommendedName>
        <fullName evidence="11">Transcriptional regulator WhiB</fullName>
    </recommendedName>
</protein>
<dbReference type="InterPro" id="IPR003482">
    <property type="entry name" value="Whib"/>
</dbReference>
<dbReference type="HAMAP" id="MF_01479">
    <property type="entry name" value="WhiB"/>
    <property type="match status" value="1"/>
</dbReference>
<keyword evidence="3 11" id="KW-0004">4Fe-4S</keyword>
<dbReference type="GO" id="GO:0035731">
    <property type="term" value="F:dinitrosyl-iron complex binding"/>
    <property type="evidence" value="ECO:0007669"/>
    <property type="project" value="UniProtKB-UniRule"/>
</dbReference>
<comment type="PTM">
    <text evidence="11">The Fe-S cluster can be nitrosylated by nitric oxide (NO).</text>
</comment>
<comment type="similarity">
    <text evidence="2 11">Belongs to the WhiB family.</text>
</comment>
<keyword evidence="11" id="KW-0963">Cytoplasm</keyword>
<dbReference type="Pfam" id="PF02467">
    <property type="entry name" value="Whib"/>
    <property type="match status" value="1"/>
</dbReference>
<keyword evidence="6 11" id="KW-0411">Iron-sulfur</keyword>
<dbReference type="GO" id="GO:0003677">
    <property type="term" value="F:DNA binding"/>
    <property type="evidence" value="ECO:0007669"/>
    <property type="project" value="UniProtKB-UniRule"/>
</dbReference>
<evidence type="ECO:0000256" key="1">
    <source>
        <dbReference type="ARBA" id="ARBA00004496"/>
    </source>
</evidence>
<name>A0A2M9BHE8_9ACTN</name>
<evidence type="ECO:0000259" key="13">
    <source>
        <dbReference type="PROSITE" id="PS51674"/>
    </source>
</evidence>
<accession>A0A2M9BHE8</accession>
<comment type="PTM">
    <text evidence="11">Upon Fe-S cluster removal intramolecular disulfide bonds are formed.</text>
</comment>
<keyword evidence="9 11" id="KW-1015">Disulfide bond</keyword>
<proteinExistence type="inferred from homology"/>
<organism evidence="14 15">
    <name type="scientific">Mumia flava</name>
    <dbReference type="NCBI Taxonomy" id="1348852"/>
    <lineage>
        <taxon>Bacteria</taxon>
        <taxon>Bacillati</taxon>
        <taxon>Actinomycetota</taxon>
        <taxon>Actinomycetes</taxon>
        <taxon>Propionibacteriales</taxon>
        <taxon>Nocardioidaceae</taxon>
        <taxon>Mumia</taxon>
    </lineage>
</organism>
<comment type="subcellular location">
    <subcellularLocation>
        <location evidence="1 11">Cytoplasm</location>
    </subcellularLocation>
</comment>
<evidence type="ECO:0000256" key="2">
    <source>
        <dbReference type="ARBA" id="ARBA00006597"/>
    </source>
</evidence>
<comment type="caution">
    <text evidence="14">The sequence shown here is derived from an EMBL/GenBank/DDBJ whole genome shotgun (WGS) entry which is preliminary data.</text>
</comment>
<dbReference type="PROSITE" id="PS51674">
    <property type="entry name" value="4FE4S_WBL"/>
    <property type="match status" value="1"/>
</dbReference>
<keyword evidence="8 11" id="KW-0238">DNA-binding</keyword>
<keyword evidence="5 11" id="KW-0408">Iron</keyword>
<dbReference type="PANTHER" id="PTHR38839:SF2">
    <property type="entry name" value="TRANSCRIPTIONAL REGULATOR WHIB7-RELATED"/>
    <property type="match status" value="1"/>
</dbReference>
<feature type="binding site" evidence="11">
    <location>
        <position position="94"/>
    </location>
    <ligand>
        <name>[4Fe-4S] cluster</name>
        <dbReference type="ChEBI" id="CHEBI:49883"/>
    </ligand>
</feature>